<dbReference type="PANTHER" id="PTHR43451">
    <property type="entry name" value="ACETYLTRANSFERASE (GNAT) FAMILY PROTEIN"/>
    <property type="match status" value="1"/>
</dbReference>
<dbReference type="Proteomes" id="UP000256980">
    <property type="component" value="Unassembled WGS sequence"/>
</dbReference>
<proteinExistence type="predicted"/>
<feature type="domain" description="N-acetyltransferase" evidence="1">
    <location>
        <begin position="2"/>
        <end position="150"/>
    </location>
</feature>
<dbReference type="AlphaFoldDB" id="A0A3D9GPL8"/>
<dbReference type="InterPro" id="IPR016181">
    <property type="entry name" value="Acyl_CoA_acyltransferase"/>
</dbReference>
<comment type="caution">
    <text evidence="2">The sequence shown here is derived from an EMBL/GenBank/DDBJ whole genome shotgun (WGS) entry which is preliminary data.</text>
</comment>
<dbReference type="PANTHER" id="PTHR43451:SF1">
    <property type="entry name" value="ACETYLTRANSFERASE"/>
    <property type="match status" value="1"/>
</dbReference>
<dbReference type="Pfam" id="PF13673">
    <property type="entry name" value="Acetyltransf_10"/>
    <property type="match status" value="1"/>
</dbReference>
<dbReference type="CDD" id="cd04301">
    <property type="entry name" value="NAT_SF"/>
    <property type="match status" value="1"/>
</dbReference>
<dbReference type="GO" id="GO:0016747">
    <property type="term" value="F:acyltransferase activity, transferring groups other than amino-acyl groups"/>
    <property type="evidence" value="ECO:0007669"/>
    <property type="project" value="InterPro"/>
</dbReference>
<dbReference type="InterPro" id="IPR000182">
    <property type="entry name" value="GNAT_dom"/>
</dbReference>
<name>A0A3D9GPL8_9FLAO</name>
<keyword evidence="2" id="KW-0808">Transferase</keyword>
<dbReference type="OrthoDB" id="424368at2"/>
<gene>
    <name evidence="2" type="ORF">DFQ10_11221</name>
</gene>
<dbReference type="RefSeq" id="WP_147299252.1">
    <property type="nucleotide sequence ID" value="NZ_QRDV01000012.1"/>
</dbReference>
<sequence>MIQIRQAEITDIPEITALFRNTITHINSKDYSEKHISIWASGADDIDVWETRINKLYFILAEIDTTIVGFAYLKNGNYFDGLFVHKDYQRQGIGSKLLRIIESQVMMNDFEVIKSDVSKTALPFFDNKYYEIIKKQKKNFKGVTFENFIVEKSF</sequence>
<accession>A0A3D9GPL8</accession>
<dbReference type="Gene3D" id="3.40.630.30">
    <property type="match status" value="1"/>
</dbReference>
<protein>
    <submittedName>
        <fullName evidence="2">GNAT family acetyltransferase</fullName>
    </submittedName>
</protein>
<dbReference type="SUPFAM" id="SSF55729">
    <property type="entry name" value="Acyl-CoA N-acyltransferases (Nat)"/>
    <property type="match status" value="1"/>
</dbReference>
<evidence type="ECO:0000313" key="3">
    <source>
        <dbReference type="Proteomes" id="UP000256980"/>
    </source>
</evidence>
<evidence type="ECO:0000259" key="1">
    <source>
        <dbReference type="PROSITE" id="PS51186"/>
    </source>
</evidence>
<organism evidence="2 3">
    <name type="scientific">Winogradskyella eximia</name>
    <dbReference type="NCBI Taxonomy" id="262006"/>
    <lineage>
        <taxon>Bacteria</taxon>
        <taxon>Pseudomonadati</taxon>
        <taxon>Bacteroidota</taxon>
        <taxon>Flavobacteriia</taxon>
        <taxon>Flavobacteriales</taxon>
        <taxon>Flavobacteriaceae</taxon>
        <taxon>Winogradskyella</taxon>
    </lineage>
</organism>
<dbReference type="PROSITE" id="PS51186">
    <property type="entry name" value="GNAT"/>
    <property type="match status" value="1"/>
</dbReference>
<keyword evidence="3" id="KW-1185">Reference proteome</keyword>
<reference evidence="2 3" key="1">
    <citation type="submission" date="2018-07" db="EMBL/GenBank/DDBJ databases">
        <title>Genomic Encyclopedia of Type Strains, Phase III (KMG-III): the genomes of soil and plant-associated and newly described type strains.</title>
        <authorList>
            <person name="Whitman W."/>
        </authorList>
    </citation>
    <scope>NUCLEOTIDE SEQUENCE [LARGE SCALE GENOMIC DNA]</scope>
    <source>
        <strain evidence="2 3">CECT 7946</strain>
    </source>
</reference>
<dbReference type="InterPro" id="IPR052564">
    <property type="entry name" value="N-acetyltrans/Recomb-assoc"/>
</dbReference>
<evidence type="ECO:0000313" key="2">
    <source>
        <dbReference type="EMBL" id="RED38178.1"/>
    </source>
</evidence>
<dbReference type="EMBL" id="QRDV01000012">
    <property type="protein sequence ID" value="RED38178.1"/>
    <property type="molecule type" value="Genomic_DNA"/>
</dbReference>